<evidence type="ECO:0000313" key="2">
    <source>
        <dbReference type="Proteomes" id="UP000771797"/>
    </source>
</evidence>
<reference evidence="1 2" key="1">
    <citation type="submission" date="2012-09" db="EMBL/GenBank/DDBJ databases">
        <title>Genome Sequence of alkane-degrading Bacterium Alcanivorax sp. 6-D-6.</title>
        <authorList>
            <person name="Lai Q."/>
            <person name="Shao Z."/>
        </authorList>
    </citation>
    <scope>NUCLEOTIDE SEQUENCE [LARGE SCALE GENOMIC DNA]</scope>
    <source>
        <strain evidence="1 2">6-D-6</strain>
    </source>
</reference>
<comment type="caution">
    <text evidence="1">The sequence shown here is derived from an EMBL/GenBank/DDBJ whole genome shotgun (WGS) entry which is preliminary data.</text>
</comment>
<protein>
    <submittedName>
        <fullName evidence="1">Uncharacterized protein</fullName>
    </submittedName>
</protein>
<name>A0ABQ6Y6C0_9GAMM</name>
<dbReference type="EMBL" id="AQPF01000023">
    <property type="protein sequence ID" value="KAF0804901.1"/>
    <property type="molecule type" value="Genomic_DNA"/>
</dbReference>
<dbReference type="RefSeq" id="WP_159661013.1">
    <property type="nucleotide sequence ID" value="NZ_AQPF01000023.1"/>
</dbReference>
<accession>A0ABQ6Y6C0</accession>
<evidence type="ECO:0000313" key="1">
    <source>
        <dbReference type="EMBL" id="KAF0804901.1"/>
    </source>
</evidence>
<dbReference type="Proteomes" id="UP000771797">
    <property type="component" value="Unassembled WGS sequence"/>
</dbReference>
<keyword evidence="2" id="KW-1185">Reference proteome</keyword>
<gene>
    <name evidence="1" type="ORF">A6D6_02665</name>
</gene>
<organism evidence="1 2">
    <name type="scientific">Alcanivorax xiamenensis</name>
    <dbReference type="NCBI Taxonomy" id="1177156"/>
    <lineage>
        <taxon>Bacteria</taxon>
        <taxon>Pseudomonadati</taxon>
        <taxon>Pseudomonadota</taxon>
        <taxon>Gammaproteobacteria</taxon>
        <taxon>Oceanospirillales</taxon>
        <taxon>Alcanivoracaceae</taxon>
        <taxon>Alcanivorax</taxon>
    </lineage>
</organism>
<sequence length="96" mass="10991">MIFPNPDPATITGRAQHVINTLCRIEQVLPLGECNGRWQKSFADALALQGTAIEDYTLGELLDLAEHHHQRWLESENNLQMEKIHWCDTGSMEYTQ</sequence>
<proteinExistence type="predicted"/>